<dbReference type="NCBIfam" id="NF006826">
    <property type="entry name" value="PRK09347.1-3"/>
    <property type="match status" value="1"/>
</dbReference>
<dbReference type="InterPro" id="IPR020602">
    <property type="entry name" value="GTP_CycHdrlase_I_dom"/>
</dbReference>
<feature type="domain" description="GTP cyclohydrolase I" evidence="7">
    <location>
        <begin position="2"/>
        <end position="178"/>
    </location>
</feature>
<dbReference type="PANTHER" id="PTHR11109">
    <property type="entry name" value="GTP CYCLOHYDROLASE I"/>
    <property type="match status" value="1"/>
</dbReference>
<evidence type="ECO:0000313" key="8">
    <source>
        <dbReference type="EMBL" id="BBB15250.1"/>
    </source>
</evidence>
<accession>A0A2Z5UWG4</accession>
<evidence type="ECO:0000313" key="9">
    <source>
        <dbReference type="Proteomes" id="UP000282483"/>
    </source>
</evidence>
<dbReference type="InterPro" id="IPR001474">
    <property type="entry name" value="GTP_CycHdrlase_I"/>
</dbReference>
<dbReference type="KEGG" id="rvi:RVIR1_07610"/>
<dbReference type="GO" id="GO:0005525">
    <property type="term" value="F:GTP binding"/>
    <property type="evidence" value="ECO:0007669"/>
    <property type="project" value="UniProtKB-KW"/>
</dbReference>
<dbReference type="NCBIfam" id="NF006825">
    <property type="entry name" value="PRK09347.1-2"/>
    <property type="match status" value="1"/>
</dbReference>
<dbReference type="Pfam" id="PF01227">
    <property type="entry name" value="GTP_cyclohydroI"/>
    <property type="match status" value="1"/>
</dbReference>
<evidence type="ECO:0000256" key="1">
    <source>
        <dbReference type="ARBA" id="ARBA00001052"/>
    </source>
</evidence>
<feature type="binding site" evidence="6">
    <location>
        <position position="74"/>
    </location>
    <ligand>
        <name>Zn(2+)</name>
        <dbReference type="ChEBI" id="CHEBI:29105"/>
    </ligand>
</feature>
<comment type="subunit">
    <text evidence="6">Homopolymer.</text>
</comment>
<evidence type="ECO:0000256" key="6">
    <source>
        <dbReference type="HAMAP-Rule" id="MF_00223"/>
    </source>
</evidence>
<dbReference type="InterPro" id="IPR018234">
    <property type="entry name" value="GTP_CycHdrlase_I_CS"/>
</dbReference>
<gene>
    <name evidence="6 8" type="primary">folE</name>
    <name evidence="8" type="ORF">RVIR1_07610</name>
</gene>
<dbReference type="NCBIfam" id="TIGR00063">
    <property type="entry name" value="folE"/>
    <property type="match status" value="1"/>
</dbReference>
<dbReference type="Gene3D" id="1.10.286.10">
    <property type="match status" value="1"/>
</dbReference>
<dbReference type="GO" id="GO:0005737">
    <property type="term" value="C:cytoplasm"/>
    <property type="evidence" value="ECO:0007669"/>
    <property type="project" value="TreeGrafter"/>
</dbReference>
<keyword evidence="6" id="KW-0479">Metal-binding</keyword>
<comment type="similarity">
    <text evidence="3 6">Belongs to the GTP cyclohydrolase I family.</text>
</comment>
<keyword evidence="9" id="KW-1185">Reference proteome</keyword>
<dbReference type="GO" id="GO:0046654">
    <property type="term" value="P:tetrahydrofolate biosynthetic process"/>
    <property type="evidence" value="ECO:0007669"/>
    <property type="project" value="UniProtKB-UniRule"/>
</dbReference>
<keyword evidence="4 6" id="KW-0554">One-carbon metabolism</keyword>
<dbReference type="Proteomes" id="UP000282483">
    <property type="component" value="Chromosome"/>
</dbReference>
<dbReference type="GO" id="GO:0008270">
    <property type="term" value="F:zinc ion binding"/>
    <property type="evidence" value="ECO:0007669"/>
    <property type="project" value="UniProtKB-UniRule"/>
</dbReference>
<dbReference type="PROSITE" id="PS00859">
    <property type="entry name" value="GTP_CYCLOHYDROL_1_1"/>
    <property type="match status" value="1"/>
</dbReference>
<dbReference type="GO" id="GO:0006730">
    <property type="term" value="P:one-carbon metabolic process"/>
    <property type="evidence" value="ECO:0007669"/>
    <property type="project" value="UniProtKB-UniRule"/>
</dbReference>
<dbReference type="GO" id="GO:0003934">
    <property type="term" value="F:GTP cyclohydrolase I activity"/>
    <property type="evidence" value="ECO:0007669"/>
    <property type="project" value="UniProtKB-UniRule"/>
</dbReference>
<sequence length="183" mass="20714">MQTHITEILKLLGEDPEREGLKKTPERVEKSLRYLTSGTQQSLETLMNGAFFSSSIAEMILVKDIELYSLCEHHLLPFMGHCHIAYIPNGKIIGLSKIPRIVDFYARRLQIQENLTCQIADSLMSLLNAKGVAIVIEAKHLCMMMRGVEKQTASLKTSVMLGVFRDDMKIRAEFLSLLNSTHH</sequence>
<comment type="catalytic activity">
    <reaction evidence="1 6">
        <text>GTP + H2O = 7,8-dihydroneopterin 3'-triphosphate + formate + H(+)</text>
        <dbReference type="Rhea" id="RHEA:17473"/>
        <dbReference type="ChEBI" id="CHEBI:15377"/>
        <dbReference type="ChEBI" id="CHEBI:15378"/>
        <dbReference type="ChEBI" id="CHEBI:15740"/>
        <dbReference type="ChEBI" id="CHEBI:37565"/>
        <dbReference type="ChEBI" id="CHEBI:58462"/>
        <dbReference type="EC" id="3.5.4.16"/>
    </reaction>
</comment>
<feature type="binding site" evidence="6">
    <location>
        <position position="71"/>
    </location>
    <ligand>
        <name>Zn(2+)</name>
        <dbReference type="ChEBI" id="CHEBI:29105"/>
    </ligand>
</feature>
<dbReference type="EMBL" id="AP018005">
    <property type="protein sequence ID" value="BBB15250.1"/>
    <property type="molecule type" value="Genomic_DNA"/>
</dbReference>
<dbReference type="GO" id="GO:0006729">
    <property type="term" value="P:tetrahydrobiopterin biosynthetic process"/>
    <property type="evidence" value="ECO:0007669"/>
    <property type="project" value="TreeGrafter"/>
</dbReference>
<evidence type="ECO:0000256" key="5">
    <source>
        <dbReference type="ARBA" id="ARBA00022801"/>
    </source>
</evidence>
<dbReference type="PROSITE" id="PS00860">
    <property type="entry name" value="GTP_CYCLOHYDROL_1_2"/>
    <property type="match status" value="1"/>
</dbReference>
<dbReference type="PANTHER" id="PTHR11109:SF7">
    <property type="entry name" value="GTP CYCLOHYDROLASE 1"/>
    <property type="match status" value="1"/>
</dbReference>
<dbReference type="OrthoDB" id="9801207at2"/>
<keyword evidence="5 6" id="KW-0378">Hydrolase</keyword>
<keyword evidence="6" id="KW-0862">Zinc</keyword>
<dbReference type="RefSeq" id="WP_126322721.1">
    <property type="nucleotide sequence ID" value="NZ_AP018005.1"/>
</dbReference>
<evidence type="ECO:0000256" key="2">
    <source>
        <dbReference type="ARBA" id="ARBA00005080"/>
    </source>
</evidence>
<dbReference type="UniPathway" id="UPA00848">
    <property type="reaction ID" value="UER00151"/>
</dbReference>
<evidence type="ECO:0000256" key="4">
    <source>
        <dbReference type="ARBA" id="ARBA00022563"/>
    </source>
</evidence>
<dbReference type="InterPro" id="IPR043133">
    <property type="entry name" value="GTP-CH-I_C/QueF"/>
</dbReference>
<dbReference type="AlphaFoldDB" id="A0A2Z5UWG4"/>
<dbReference type="SUPFAM" id="SSF55620">
    <property type="entry name" value="Tetrahydrobiopterin biosynthesis enzymes-like"/>
    <property type="match status" value="1"/>
</dbReference>
<reference evidence="8 9" key="1">
    <citation type="submission" date="2017-03" db="EMBL/GenBank/DDBJ databases">
        <title>The genome sequence of Candidatus Rickettsiella viridis.</title>
        <authorList>
            <person name="Nikoh N."/>
            <person name="Tsuchida T."/>
            <person name="Yamaguchi K."/>
            <person name="Maeda T."/>
            <person name="Shigenobu S."/>
            <person name="Fukatsu T."/>
        </authorList>
    </citation>
    <scope>NUCLEOTIDE SEQUENCE [LARGE SCALE GENOMIC DNA]</scope>
    <source>
        <strain evidence="8 9">Ap-RA04</strain>
    </source>
</reference>
<evidence type="ECO:0000259" key="7">
    <source>
        <dbReference type="Pfam" id="PF01227"/>
    </source>
</evidence>
<organism evidence="8 9">
    <name type="scientific">Candidatus Rickettsiella viridis</name>
    <dbReference type="NCBI Taxonomy" id="676208"/>
    <lineage>
        <taxon>Bacteria</taxon>
        <taxon>Pseudomonadati</taxon>
        <taxon>Pseudomonadota</taxon>
        <taxon>Gammaproteobacteria</taxon>
        <taxon>Legionellales</taxon>
        <taxon>Coxiellaceae</taxon>
        <taxon>Rickettsiella</taxon>
    </lineage>
</organism>
<keyword evidence="6" id="KW-0547">Nucleotide-binding</keyword>
<dbReference type="HAMAP" id="MF_00223">
    <property type="entry name" value="FolE"/>
    <property type="match status" value="1"/>
</dbReference>
<name>A0A2Z5UWG4_9COXI</name>
<dbReference type="FunFam" id="3.30.1130.10:FF:000001">
    <property type="entry name" value="GTP cyclohydrolase 1"/>
    <property type="match status" value="1"/>
</dbReference>
<comment type="pathway">
    <text evidence="2 6">Cofactor biosynthesis; 7,8-dihydroneopterin triphosphate biosynthesis; 7,8-dihydroneopterin triphosphate from GTP: step 1/1.</text>
</comment>
<dbReference type="EC" id="3.5.4.16" evidence="6"/>
<protein>
    <recommendedName>
        <fullName evidence="6">GTP cyclohydrolase 1</fullName>
        <ecNumber evidence="6">3.5.4.16</ecNumber>
    </recommendedName>
    <alternativeName>
        <fullName evidence="6">GTP cyclohydrolase I</fullName>
        <shortName evidence="6">GTP-CH-I</shortName>
    </alternativeName>
</protein>
<evidence type="ECO:0000256" key="3">
    <source>
        <dbReference type="ARBA" id="ARBA00008085"/>
    </source>
</evidence>
<keyword evidence="6" id="KW-0342">GTP-binding</keyword>
<proteinExistence type="inferred from homology"/>
<dbReference type="InterPro" id="IPR043134">
    <property type="entry name" value="GTP-CH-I_N"/>
</dbReference>
<feature type="binding site" evidence="6">
    <location>
        <position position="142"/>
    </location>
    <ligand>
        <name>Zn(2+)</name>
        <dbReference type="ChEBI" id="CHEBI:29105"/>
    </ligand>
</feature>
<dbReference type="Gene3D" id="3.30.1130.10">
    <property type="match status" value="1"/>
</dbReference>